<feature type="chain" id="PRO_5045197206" description="Toxin-antitoxin system YwqK family antitoxin" evidence="1">
    <location>
        <begin position="25"/>
        <end position="377"/>
    </location>
</feature>
<dbReference type="Gene3D" id="2.20.110.10">
    <property type="entry name" value="Histone H3 K4-specific methyltransferase SET7/9 N-terminal domain"/>
    <property type="match status" value="1"/>
</dbReference>
<protein>
    <recommendedName>
        <fullName evidence="4">Toxin-antitoxin system YwqK family antitoxin</fullName>
    </recommendedName>
</protein>
<evidence type="ECO:0008006" key="4">
    <source>
        <dbReference type="Google" id="ProtNLM"/>
    </source>
</evidence>
<evidence type="ECO:0000256" key="1">
    <source>
        <dbReference type="SAM" id="SignalP"/>
    </source>
</evidence>
<evidence type="ECO:0000313" key="2">
    <source>
        <dbReference type="EMBL" id="GAA4328915.1"/>
    </source>
</evidence>
<proteinExistence type="predicted"/>
<comment type="caution">
    <text evidence="2">The sequence shown here is derived from an EMBL/GenBank/DDBJ whole genome shotgun (WGS) entry which is preliminary data.</text>
</comment>
<dbReference type="InterPro" id="IPR011652">
    <property type="entry name" value="MORN_2"/>
</dbReference>
<name>A0ABP8GS48_9BURK</name>
<dbReference type="Pfam" id="PF07661">
    <property type="entry name" value="MORN_2"/>
    <property type="match status" value="2"/>
</dbReference>
<dbReference type="EMBL" id="BAABFO010000006">
    <property type="protein sequence ID" value="GAA4328915.1"/>
    <property type="molecule type" value="Genomic_DNA"/>
</dbReference>
<organism evidence="2 3">
    <name type="scientific">Pigmentiphaga soli</name>
    <dbReference type="NCBI Taxonomy" id="1007095"/>
    <lineage>
        <taxon>Bacteria</taxon>
        <taxon>Pseudomonadati</taxon>
        <taxon>Pseudomonadota</taxon>
        <taxon>Betaproteobacteria</taxon>
        <taxon>Burkholderiales</taxon>
        <taxon>Alcaligenaceae</taxon>
        <taxon>Pigmentiphaga</taxon>
    </lineage>
</organism>
<feature type="signal peptide" evidence="1">
    <location>
        <begin position="1"/>
        <end position="24"/>
    </location>
</feature>
<dbReference type="Gene3D" id="3.90.930.1">
    <property type="match status" value="1"/>
</dbReference>
<dbReference type="SUPFAM" id="SSF82185">
    <property type="entry name" value="Histone H3 K4-specific methyltransferase SET7/9 N-terminal domain"/>
    <property type="match status" value="1"/>
</dbReference>
<reference evidence="3" key="1">
    <citation type="journal article" date="2019" name="Int. J. Syst. Evol. Microbiol.">
        <title>The Global Catalogue of Microorganisms (GCM) 10K type strain sequencing project: providing services to taxonomists for standard genome sequencing and annotation.</title>
        <authorList>
            <consortium name="The Broad Institute Genomics Platform"/>
            <consortium name="The Broad Institute Genome Sequencing Center for Infectious Disease"/>
            <person name="Wu L."/>
            <person name="Ma J."/>
        </authorList>
    </citation>
    <scope>NUCLEOTIDE SEQUENCE [LARGE SCALE GENOMIC DNA]</scope>
    <source>
        <strain evidence="3">JCM 17666</strain>
    </source>
</reference>
<keyword evidence="3" id="KW-1185">Reference proteome</keyword>
<sequence>MSKLFRFARLLCWLLVLPSVPAAAAQDCEVDGVAVNPFNGHGIAGRSGLMRCVDHDTGQLLREQELSGGKQVGLVRVYRNGKPVLEYQIDDKGRRDGRAREFSESGQVLRDETYVDGRATGIGITYYPDGRLKRVAAYGPAGLEEAFVQYGDQGLLTDIRCADRPVLGSVVDDARLCGHRGKVSVVNLYLPGGVLHAKVSYLAGKRLQMSTYWPDGKLSTETEFGPPERRERSYAESGVRIREERWARQGDTLVKESEQLFHETTGVMTSERRWLDGQLAVERTFYLNGSPRRTSTYQYEGDVQTVTVEDFYDDGTPAAQGSYVITRRQDRLPTGVHRQYDRSGRLRAEATYDNAGRLQSVHEWPDGAPPEAGTVQK</sequence>
<gene>
    <name evidence="2" type="ORF">GCM10023144_15190</name>
</gene>
<dbReference type="RefSeq" id="WP_345247954.1">
    <property type="nucleotide sequence ID" value="NZ_BAABFO010000006.1"/>
</dbReference>
<accession>A0ABP8GS48</accession>
<evidence type="ECO:0000313" key="3">
    <source>
        <dbReference type="Proteomes" id="UP001501671"/>
    </source>
</evidence>
<keyword evidence="1" id="KW-0732">Signal</keyword>
<dbReference type="Proteomes" id="UP001501671">
    <property type="component" value="Unassembled WGS sequence"/>
</dbReference>